<sequence length="213" mass="24601">MAYIFLDESGDLGFNFNKKKTSRHFVIACLFVDNKKSIEKVVKKIVSGFTKKEIKNHGGILHAFKEKPTTRQKLLGALVNKDISIVSIYLNKSKVYTKLQDEKHVLYNYVANILLDRIYTKKLIPITRPIILIASRRETNKFLNQNFCNYLSGQVAGNHKLTVSINIKTPQQEKCLQVVDFICWALFRKHEHRDESYSNIIKGKVVEESPLFP</sequence>
<accession>A0A1F4PN61</accession>
<comment type="caution">
    <text evidence="1">The sequence shown here is derived from an EMBL/GenBank/DDBJ whole genome shotgun (WGS) entry which is preliminary data.</text>
</comment>
<protein>
    <recommendedName>
        <fullName evidence="3">DUF3800 domain-containing protein</fullName>
    </recommendedName>
</protein>
<organism evidence="1 2">
    <name type="scientific">candidate division Kazan bacterium RIFCSPLOWO2_01_FULL_48_13</name>
    <dbReference type="NCBI Taxonomy" id="1798539"/>
    <lineage>
        <taxon>Bacteria</taxon>
        <taxon>Bacteria division Kazan-3B-28</taxon>
    </lineage>
</organism>
<gene>
    <name evidence="1" type="ORF">A2994_03755</name>
</gene>
<dbReference type="EMBL" id="METE01000010">
    <property type="protein sequence ID" value="OGB85121.1"/>
    <property type="molecule type" value="Genomic_DNA"/>
</dbReference>
<dbReference type="Pfam" id="PF12686">
    <property type="entry name" value="DUF3800"/>
    <property type="match status" value="1"/>
</dbReference>
<evidence type="ECO:0000313" key="2">
    <source>
        <dbReference type="Proteomes" id="UP000179010"/>
    </source>
</evidence>
<reference evidence="1 2" key="1">
    <citation type="journal article" date="2016" name="Nat. Commun.">
        <title>Thousands of microbial genomes shed light on interconnected biogeochemical processes in an aquifer system.</title>
        <authorList>
            <person name="Anantharaman K."/>
            <person name="Brown C.T."/>
            <person name="Hug L.A."/>
            <person name="Sharon I."/>
            <person name="Castelle C.J."/>
            <person name="Probst A.J."/>
            <person name="Thomas B.C."/>
            <person name="Singh A."/>
            <person name="Wilkins M.J."/>
            <person name="Karaoz U."/>
            <person name="Brodie E.L."/>
            <person name="Williams K.H."/>
            <person name="Hubbard S.S."/>
            <person name="Banfield J.F."/>
        </authorList>
    </citation>
    <scope>NUCLEOTIDE SEQUENCE [LARGE SCALE GENOMIC DNA]</scope>
</reference>
<evidence type="ECO:0008006" key="3">
    <source>
        <dbReference type="Google" id="ProtNLM"/>
    </source>
</evidence>
<name>A0A1F4PN61_UNCK3</name>
<dbReference type="Proteomes" id="UP000179010">
    <property type="component" value="Unassembled WGS sequence"/>
</dbReference>
<proteinExistence type="predicted"/>
<evidence type="ECO:0000313" key="1">
    <source>
        <dbReference type="EMBL" id="OGB85121.1"/>
    </source>
</evidence>
<dbReference type="InterPro" id="IPR024524">
    <property type="entry name" value="DUF3800"/>
</dbReference>
<dbReference type="AlphaFoldDB" id="A0A1F4PN61"/>